<dbReference type="PANTHER" id="PTHR30204:SF98">
    <property type="entry name" value="HTH-TYPE TRANSCRIPTIONAL REGULATOR ADHR"/>
    <property type="match status" value="1"/>
</dbReference>
<dbReference type="GO" id="GO:0003677">
    <property type="term" value="F:DNA binding"/>
    <property type="evidence" value="ECO:0007669"/>
    <property type="project" value="UniProtKB-KW"/>
</dbReference>
<feature type="domain" description="HTH merR-type" evidence="2">
    <location>
        <begin position="6"/>
        <end position="77"/>
    </location>
</feature>
<dbReference type="AlphaFoldDB" id="A0A917FZW7"/>
<sequence length="137" mass="15689">MDNNKELGIGQVAERTGLSVHSLRFYEREGLLLSTRITRDKGGRRRYSLADVEWLGICTKLRASGMPTAQIKQFAELVRQGPGNERERLGILHEHQRRVAAQVSQLNDCLELINWKVDVYEQHLEQGTAQYLWTGGR</sequence>
<dbReference type="GO" id="GO:0003700">
    <property type="term" value="F:DNA-binding transcription factor activity"/>
    <property type="evidence" value="ECO:0007669"/>
    <property type="project" value="InterPro"/>
</dbReference>
<reference evidence="3" key="1">
    <citation type="journal article" date="2014" name="Int. J. Syst. Evol. Microbiol.">
        <title>Complete genome sequence of Corynebacterium casei LMG S-19264T (=DSM 44701T), isolated from a smear-ripened cheese.</title>
        <authorList>
            <consortium name="US DOE Joint Genome Institute (JGI-PGF)"/>
            <person name="Walter F."/>
            <person name="Albersmeier A."/>
            <person name="Kalinowski J."/>
            <person name="Ruckert C."/>
        </authorList>
    </citation>
    <scope>NUCLEOTIDE SEQUENCE</scope>
    <source>
        <strain evidence="3">CGMCC 1.16134</strain>
    </source>
</reference>
<dbReference type="Pfam" id="PF13411">
    <property type="entry name" value="MerR_1"/>
    <property type="match status" value="1"/>
</dbReference>
<name>A0A917FZW7_9BACL</name>
<comment type="caution">
    <text evidence="3">The sequence shown here is derived from an EMBL/GenBank/DDBJ whole genome shotgun (WGS) entry which is preliminary data.</text>
</comment>
<evidence type="ECO:0000313" key="4">
    <source>
        <dbReference type="Proteomes" id="UP000637643"/>
    </source>
</evidence>
<accession>A0A917FZW7</accession>
<dbReference type="InterPro" id="IPR009061">
    <property type="entry name" value="DNA-bd_dom_put_sf"/>
</dbReference>
<keyword evidence="4" id="KW-1185">Reference proteome</keyword>
<dbReference type="InterPro" id="IPR047057">
    <property type="entry name" value="MerR_fam"/>
</dbReference>
<dbReference type="InterPro" id="IPR000551">
    <property type="entry name" value="MerR-type_HTH_dom"/>
</dbReference>
<keyword evidence="1" id="KW-0238">DNA-binding</keyword>
<dbReference type="Gene3D" id="1.10.1660.10">
    <property type="match status" value="1"/>
</dbReference>
<proteinExistence type="predicted"/>
<reference evidence="3" key="2">
    <citation type="submission" date="2020-09" db="EMBL/GenBank/DDBJ databases">
        <authorList>
            <person name="Sun Q."/>
            <person name="Zhou Y."/>
        </authorList>
    </citation>
    <scope>NUCLEOTIDE SEQUENCE</scope>
    <source>
        <strain evidence="3">CGMCC 1.16134</strain>
    </source>
</reference>
<evidence type="ECO:0000259" key="2">
    <source>
        <dbReference type="PROSITE" id="PS50937"/>
    </source>
</evidence>
<dbReference type="EMBL" id="BMKR01000095">
    <property type="protein sequence ID" value="GGG15499.1"/>
    <property type="molecule type" value="Genomic_DNA"/>
</dbReference>
<gene>
    <name evidence="3" type="ORF">GCM10010912_69950</name>
</gene>
<dbReference type="CDD" id="cd01109">
    <property type="entry name" value="HTH_YyaN"/>
    <property type="match status" value="1"/>
</dbReference>
<dbReference type="PROSITE" id="PS00552">
    <property type="entry name" value="HTH_MERR_1"/>
    <property type="match status" value="1"/>
</dbReference>
<evidence type="ECO:0000256" key="1">
    <source>
        <dbReference type="ARBA" id="ARBA00023125"/>
    </source>
</evidence>
<dbReference type="PANTHER" id="PTHR30204">
    <property type="entry name" value="REDOX-CYCLING DRUG-SENSING TRANSCRIPTIONAL ACTIVATOR SOXR"/>
    <property type="match status" value="1"/>
</dbReference>
<dbReference type="Proteomes" id="UP000637643">
    <property type="component" value="Unassembled WGS sequence"/>
</dbReference>
<dbReference type="PROSITE" id="PS50937">
    <property type="entry name" value="HTH_MERR_2"/>
    <property type="match status" value="1"/>
</dbReference>
<evidence type="ECO:0000313" key="3">
    <source>
        <dbReference type="EMBL" id="GGG15499.1"/>
    </source>
</evidence>
<protein>
    <submittedName>
        <fullName evidence="3">MerR family transcriptional regulator</fullName>
    </submittedName>
</protein>
<dbReference type="SMART" id="SM00422">
    <property type="entry name" value="HTH_MERR"/>
    <property type="match status" value="1"/>
</dbReference>
<organism evidence="3 4">
    <name type="scientific">Paenibacillus albidus</name>
    <dbReference type="NCBI Taxonomy" id="2041023"/>
    <lineage>
        <taxon>Bacteria</taxon>
        <taxon>Bacillati</taxon>
        <taxon>Bacillota</taxon>
        <taxon>Bacilli</taxon>
        <taxon>Bacillales</taxon>
        <taxon>Paenibacillaceae</taxon>
        <taxon>Paenibacillus</taxon>
    </lineage>
</organism>
<dbReference type="SUPFAM" id="SSF46955">
    <property type="entry name" value="Putative DNA-binding domain"/>
    <property type="match status" value="1"/>
</dbReference>
<dbReference type="RefSeq" id="WP_189032892.1">
    <property type="nucleotide sequence ID" value="NZ_BMKR01000095.1"/>
</dbReference>